<reference evidence="2" key="1">
    <citation type="journal article" date="2014" name="Int. J. Syst. Evol. Microbiol.">
        <title>Complete genome sequence of Corynebacterium casei LMG S-19264T (=DSM 44701T), isolated from a smear-ripened cheese.</title>
        <authorList>
            <consortium name="US DOE Joint Genome Institute (JGI-PGF)"/>
            <person name="Walter F."/>
            <person name="Albersmeier A."/>
            <person name="Kalinowski J."/>
            <person name="Ruckert C."/>
        </authorList>
    </citation>
    <scope>NUCLEOTIDE SEQUENCE</scope>
    <source>
        <strain evidence="2">CGMCC 1.12153</strain>
    </source>
</reference>
<reference evidence="2" key="2">
    <citation type="submission" date="2020-09" db="EMBL/GenBank/DDBJ databases">
        <authorList>
            <person name="Sun Q."/>
            <person name="Zhou Y."/>
        </authorList>
    </citation>
    <scope>NUCLEOTIDE SEQUENCE</scope>
    <source>
        <strain evidence="2">CGMCC 1.12153</strain>
    </source>
</reference>
<evidence type="ECO:0000313" key="2">
    <source>
        <dbReference type="EMBL" id="GGF29266.1"/>
    </source>
</evidence>
<feature type="transmembrane region" description="Helical" evidence="1">
    <location>
        <begin position="62"/>
        <end position="82"/>
    </location>
</feature>
<evidence type="ECO:0000313" key="3">
    <source>
        <dbReference type="Proteomes" id="UP000660110"/>
    </source>
</evidence>
<proteinExistence type="predicted"/>
<protein>
    <submittedName>
        <fullName evidence="2">Uncharacterized protein</fullName>
    </submittedName>
</protein>
<dbReference type="EMBL" id="BMEL01000004">
    <property type="protein sequence ID" value="GGF29266.1"/>
    <property type="molecule type" value="Genomic_DNA"/>
</dbReference>
<keyword evidence="1" id="KW-0472">Membrane</keyword>
<feature type="transmembrane region" description="Helical" evidence="1">
    <location>
        <begin position="37"/>
        <end position="56"/>
    </location>
</feature>
<organism evidence="2 3">
    <name type="scientific">Halobacillus andaensis</name>
    <dbReference type="NCBI Taxonomy" id="1176239"/>
    <lineage>
        <taxon>Bacteria</taxon>
        <taxon>Bacillati</taxon>
        <taxon>Bacillota</taxon>
        <taxon>Bacilli</taxon>
        <taxon>Bacillales</taxon>
        <taxon>Bacillaceae</taxon>
        <taxon>Halobacillus</taxon>
    </lineage>
</organism>
<evidence type="ECO:0000256" key="1">
    <source>
        <dbReference type="SAM" id="Phobius"/>
    </source>
</evidence>
<sequence>MGELEISMAVTITLMVFTCSGIVLYDKFFNRIKVDKWIYITMFSASVILGLSFAVYTDMGYLEALIIVASFSVLSMGQYKLFTRMNRKLHKKE</sequence>
<accession>A0A917B867</accession>
<name>A0A917B867_HALAA</name>
<gene>
    <name evidence="2" type="ORF">GCM10010954_30500</name>
</gene>
<dbReference type="AlphaFoldDB" id="A0A917B867"/>
<feature type="transmembrane region" description="Helical" evidence="1">
    <location>
        <begin position="6"/>
        <end position="25"/>
    </location>
</feature>
<dbReference type="RefSeq" id="WP_188378382.1">
    <property type="nucleotide sequence ID" value="NZ_BMEL01000004.1"/>
</dbReference>
<keyword evidence="1" id="KW-1133">Transmembrane helix</keyword>
<dbReference type="Proteomes" id="UP000660110">
    <property type="component" value="Unassembled WGS sequence"/>
</dbReference>
<keyword evidence="1" id="KW-0812">Transmembrane</keyword>
<comment type="caution">
    <text evidence="2">The sequence shown here is derived from an EMBL/GenBank/DDBJ whole genome shotgun (WGS) entry which is preliminary data.</text>
</comment>
<keyword evidence="3" id="KW-1185">Reference proteome</keyword>